<organism evidence="16 17">
    <name type="scientific">Candidatus Woesebacteria bacterium RIFCSPHIGHO2_01_FULL_40_22</name>
    <dbReference type="NCBI Taxonomy" id="1802499"/>
    <lineage>
        <taxon>Bacteria</taxon>
        <taxon>Candidatus Woeseibacteriota</taxon>
    </lineage>
</organism>
<dbReference type="InterPro" id="IPR050219">
    <property type="entry name" value="DnaG_primase"/>
</dbReference>
<dbReference type="PANTHER" id="PTHR30313:SF2">
    <property type="entry name" value="DNA PRIMASE"/>
    <property type="match status" value="1"/>
</dbReference>
<protein>
    <recommendedName>
        <fullName evidence="12 13">DNA primase</fullName>
        <ecNumber evidence="12">2.7.7.101</ecNumber>
    </recommendedName>
</protein>
<keyword evidence="2 12" id="KW-0639">Primosome</keyword>
<keyword evidence="7 12" id="KW-0863">Zinc-finger</keyword>
<dbReference type="InterPro" id="IPR002694">
    <property type="entry name" value="Znf_CHC2"/>
</dbReference>
<dbReference type="GO" id="GO:0000428">
    <property type="term" value="C:DNA-directed RNA polymerase complex"/>
    <property type="evidence" value="ECO:0007669"/>
    <property type="project" value="UniProtKB-KW"/>
</dbReference>
<dbReference type="AlphaFoldDB" id="A0A1F7YIP3"/>
<keyword evidence="5 12" id="KW-0235">DNA replication</keyword>
<evidence type="ECO:0000256" key="5">
    <source>
        <dbReference type="ARBA" id="ARBA00022705"/>
    </source>
</evidence>
<comment type="function">
    <text evidence="12 13">RNA polymerase that catalyzes the synthesis of short RNA molecules used as primers for DNA polymerase during DNA replication.</text>
</comment>
<dbReference type="GO" id="GO:0003677">
    <property type="term" value="F:DNA binding"/>
    <property type="evidence" value="ECO:0007669"/>
    <property type="project" value="UniProtKB-KW"/>
</dbReference>
<dbReference type="SMART" id="SM00493">
    <property type="entry name" value="TOPRIM"/>
    <property type="match status" value="1"/>
</dbReference>
<comment type="caution">
    <text evidence="16">The sequence shown here is derived from an EMBL/GenBank/DDBJ whole genome shotgun (WGS) entry which is preliminary data.</text>
</comment>
<evidence type="ECO:0000256" key="6">
    <source>
        <dbReference type="ARBA" id="ARBA00022723"/>
    </source>
</evidence>
<dbReference type="Pfam" id="PF01807">
    <property type="entry name" value="Zn_ribbon_DnaG"/>
    <property type="match status" value="1"/>
</dbReference>
<dbReference type="PANTHER" id="PTHR30313">
    <property type="entry name" value="DNA PRIMASE"/>
    <property type="match status" value="1"/>
</dbReference>
<dbReference type="PIRSF" id="PIRSF002811">
    <property type="entry name" value="DnaG"/>
    <property type="match status" value="1"/>
</dbReference>
<evidence type="ECO:0000256" key="2">
    <source>
        <dbReference type="ARBA" id="ARBA00022515"/>
    </source>
</evidence>
<keyword evidence="4 12" id="KW-0548">Nucleotidyltransferase</keyword>
<comment type="cofactor">
    <cofactor evidence="12 13 14">
        <name>Zn(2+)</name>
        <dbReference type="ChEBI" id="CHEBI:29105"/>
    </cofactor>
    <text evidence="12 13 14">Binds 1 zinc ion per monomer.</text>
</comment>
<dbReference type="CDD" id="cd03364">
    <property type="entry name" value="TOPRIM_DnaG_primases"/>
    <property type="match status" value="1"/>
</dbReference>
<dbReference type="SUPFAM" id="SSF56731">
    <property type="entry name" value="DNA primase core"/>
    <property type="match status" value="1"/>
</dbReference>
<evidence type="ECO:0000256" key="9">
    <source>
        <dbReference type="ARBA" id="ARBA00022842"/>
    </source>
</evidence>
<dbReference type="GO" id="GO:0005737">
    <property type="term" value="C:cytoplasm"/>
    <property type="evidence" value="ECO:0007669"/>
    <property type="project" value="TreeGrafter"/>
</dbReference>
<dbReference type="Proteomes" id="UP000179221">
    <property type="component" value="Unassembled WGS sequence"/>
</dbReference>
<evidence type="ECO:0000256" key="4">
    <source>
        <dbReference type="ARBA" id="ARBA00022695"/>
    </source>
</evidence>
<dbReference type="EMBL" id="MGGL01000012">
    <property type="protein sequence ID" value="OGM26405.1"/>
    <property type="molecule type" value="Genomic_DNA"/>
</dbReference>
<dbReference type="SUPFAM" id="SSF57783">
    <property type="entry name" value="Zinc beta-ribbon"/>
    <property type="match status" value="1"/>
</dbReference>
<proteinExistence type="inferred from homology"/>
<dbReference type="Gene3D" id="3.90.980.10">
    <property type="entry name" value="DNA primase, catalytic core, N-terminal domain"/>
    <property type="match status" value="1"/>
</dbReference>
<dbReference type="Pfam" id="PF08275">
    <property type="entry name" value="DNAG_N"/>
    <property type="match status" value="1"/>
</dbReference>
<accession>A0A1F7YIP3</accession>
<feature type="zinc finger region" description="CHC2-type" evidence="12 14">
    <location>
        <begin position="35"/>
        <end position="59"/>
    </location>
</feature>
<dbReference type="InterPro" id="IPR034151">
    <property type="entry name" value="TOPRIM_DnaG_bac"/>
</dbReference>
<dbReference type="NCBIfam" id="TIGR01391">
    <property type="entry name" value="dnaG"/>
    <property type="match status" value="1"/>
</dbReference>
<dbReference type="InterPro" id="IPR006295">
    <property type="entry name" value="DNA_primase_DnaG"/>
</dbReference>
<evidence type="ECO:0000256" key="14">
    <source>
        <dbReference type="PIRSR" id="PIRSR002811-1"/>
    </source>
</evidence>
<dbReference type="SMART" id="SM00400">
    <property type="entry name" value="ZnF_CHCC"/>
    <property type="match status" value="1"/>
</dbReference>
<dbReference type="HAMAP" id="MF_00974">
    <property type="entry name" value="DNA_primase_DnaG"/>
    <property type="match status" value="1"/>
</dbReference>
<name>A0A1F7YIP3_9BACT</name>
<reference evidence="16 17" key="1">
    <citation type="journal article" date="2016" name="Nat. Commun.">
        <title>Thousands of microbial genomes shed light on interconnected biogeochemical processes in an aquifer system.</title>
        <authorList>
            <person name="Anantharaman K."/>
            <person name="Brown C.T."/>
            <person name="Hug L.A."/>
            <person name="Sharon I."/>
            <person name="Castelle C.J."/>
            <person name="Probst A.J."/>
            <person name="Thomas B.C."/>
            <person name="Singh A."/>
            <person name="Wilkins M.J."/>
            <person name="Karaoz U."/>
            <person name="Brodie E.L."/>
            <person name="Williams K.H."/>
            <person name="Hubbard S.S."/>
            <person name="Banfield J.F."/>
        </authorList>
    </citation>
    <scope>NUCLEOTIDE SEQUENCE [LARGE SCALE GENOMIC DNA]</scope>
</reference>
<dbReference type="GO" id="GO:0003899">
    <property type="term" value="F:DNA-directed RNA polymerase activity"/>
    <property type="evidence" value="ECO:0007669"/>
    <property type="project" value="UniProtKB-UniRule"/>
</dbReference>
<evidence type="ECO:0000259" key="15">
    <source>
        <dbReference type="PROSITE" id="PS50880"/>
    </source>
</evidence>
<dbReference type="Pfam" id="PF13155">
    <property type="entry name" value="Toprim_2"/>
    <property type="match status" value="1"/>
</dbReference>
<keyword evidence="3 12" id="KW-0808">Transferase</keyword>
<keyword evidence="9" id="KW-0460">Magnesium</keyword>
<evidence type="ECO:0000256" key="12">
    <source>
        <dbReference type="HAMAP-Rule" id="MF_00974"/>
    </source>
</evidence>
<evidence type="ECO:0000256" key="7">
    <source>
        <dbReference type="ARBA" id="ARBA00022771"/>
    </source>
</evidence>
<dbReference type="InterPro" id="IPR006171">
    <property type="entry name" value="TOPRIM_dom"/>
</dbReference>
<evidence type="ECO:0000256" key="3">
    <source>
        <dbReference type="ARBA" id="ARBA00022679"/>
    </source>
</evidence>
<dbReference type="Gene3D" id="3.40.1360.10">
    <property type="match status" value="1"/>
</dbReference>
<dbReference type="GO" id="GO:1990077">
    <property type="term" value="C:primosome complex"/>
    <property type="evidence" value="ECO:0007669"/>
    <property type="project" value="UniProtKB-KW"/>
</dbReference>
<dbReference type="InterPro" id="IPR036977">
    <property type="entry name" value="DNA_primase_Znf_CHC2"/>
</dbReference>
<evidence type="ECO:0000256" key="1">
    <source>
        <dbReference type="ARBA" id="ARBA00022478"/>
    </source>
</evidence>
<evidence type="ECO:0000256" key="10">
    <source>
        <dbReference type="ARBA" id="ARBA00023125"/>
    </source>
</evidence>
<sequence length="594" mass="67508">MADQVEEIKQKADIVSVVAERIELKKAGRNYKAVCPFHSEKTPSFMVSPELQIYKCFGCGAAGDVISFLEKYEGMDFYEALKYLADKTGVKLIASDFGESREKDNFFALNKLAARFYNYILLSHPSAKSALDYLVNSRFLDKPTIETFQIGYAPENPNYFKNFFITKKGYKSSELEAVGLSYGRGSFVQDRFAGRITFPLLDHRGNVVGFSGRLLPSVEKKDVGKYINTPETMLYHKSNLLYGLNLTKKDIKEKDQAIVVEGELDVISPWRKGIKNIVAIKGSSLTLEQAKLISRFSNNIVLALDSDSAGNLAARRGIEIAEVAGLRVRVAALTKYKDPDEAAVKDINSFKKVIASSVSIWDFIIDLSFSKHTGSGGEAKAEISRELIPVLAKIEDEIVQAHYVSEVARRLNVPDEAVFRQVTKAKESQDIGFSQVTPLETEKTERREILEEKLLALFFLKGKKFSGIKDDKKLIKTPLITRIIEEFEKFTKTYDKYSLGAFSKFLPDELRERFSDSILKTSLENEDVVPDKIIKELELIRKEIKLLNFREEQEELLRQIKEYERLGQHAKVKEGEIHLNEILKKRSEFDEEFN</sequence>
<dbReference type="EC" id="2.7.7.101" evidence="12"/>
<keyword evidence="8 12" id="KW-0862">Zinc</keyword>
<dbReference type="GO" id="GO:0006269">
    <property type="term" value="P:DNA replication, synthesis of primer"/>
    <property type="evidence" value="ECO:0007669"/>
    <property type="project" value="UniProtKB-UniRule"/>
</dbReference>
<keyword evidence="1 12" id="KW-0240">DNA-directed RNA polymerase</keyword>
<dbReference type="PROSITE" id="PS50880">
    <property type="entry name" value="TOPRIM"/>
    <property type="match status" value="1"/>
</dbReference>
<dbReference type="Gene3D" id="3.90.580.10">
    <property type="entry name" value="Zinc finger, CHC2-type domain"/>
    <property type="match status" value="1"/>
</dbReference>
<dbReference type="InterPro" id="IPR030846">
    <property type="entry name" value="DnaG_bac"/>
</dbReference>
<dbReference type="InterPro" id="IPR013264">
    <property type="entry name" value="DNAG_N"/>
</dbReference>
<feature type="domain" description="Toprim" evidence="15">
    <location>
        <begin position="255"/>
        <end position="336"/>
    </location>
</feature>
<keyword evidence="6 12" id="KW-0479">Metal-binding</keyword>
<gene>
    <name evidence="12" type="primary">dnaG</name>
    <name evidence="16" type="ORF">A2628_00050</name>
</gene>
<keyword evidence="10 12" id="KW-0238">DNA-binding</keyword>
<comment type="catalytic activity">
    <reaction evidence="12">
        <text>ssDNA + n NTP = ssDNA/pppN(pN)n-1 hybrid + (n-1) diphosphate.</text>
        <dbReference type="EC" id="2.7.7.101"/>
    </reaction>
</comment>
<evidence type="ECO:0000256" key="11">
    <source>
        <dbReference type="ARBA" id="ARBA00023163"/>
    </source>
</evidence>
<evidence type="ECO:0000313" key="16">
    <source>
        <dbReference type="EMBL" id="OGM26405.1"/>
    </source>
</evidence>
<keyword evidence="11 12" id="KW-0804">Transcription</keyword>
<dbReference type="Pfam" id="PF10410">
    <property type="entry name" value="DnaB_bind"/>
    <property type="match status" value="1"/>
</dbReference>
<comment type="subunit">
    <text evidence="12">Monomer. Interacts with DnaB.</text>
</comment>
<dbReference type="FunFam" id="3.90.580.10:FF:000001">
    <property type="entry name" value="DNA primase"/>
    <property type="match status" value="1"/>
</dbReference>
<dbReference type="GO" id="GO:0008270">
    <property type="term" value="F:zinc ion binding"/>
    <property type="evidence" value="ECO:0007669"/>
    <property type="project" value="UniProtKB-UniRule"/>
</dbReference>
<evidence type="ECO:0000256" key="13">
    <source>
        <dbReference type="PIRNR" id="PIRNR002811"/>
    </source>
</evidence>
<dbReference type="InterPro" id="IPR037068">
    <property type="entry name" value="DNA_primase_core_N_sf"/>
</dbReference>
<evidence type="ECO:0000313" key="17">
    <source>
        <dbReference type="Proteomes" id="UP000179221"/>
    </source>
</evidence>
<comment type="similarity">
    <text evidence="12 13">Belongs to the DnaG primase family.</text>
</comment>
<comment type="domain">
    <text evidence="12">Contains an N-terminal zinc-binding domain, a central core domain that contains the primase activity, and a C-terminal DnaB-binding domain.</text>
</comment>
<evidence type="ECO:0000256" key="8">
    <source>
        <dbReference type="ARBA" id="ARBA00022833"/>
    </source>
</evidence>
<dbReference type="InterPro" id="IPR019475">
    <property type="entry name" value="DNA_primase_DnaB-bd"/>
</dbReference>